<dbReference type="CDD" id="cd00207">
    <property type="entry name" value="fer2"/>
    <property type="match status" value="1"/>
</dbReference>
<evidence type="ECO:0000256" key="6">
    <source>
        <dbReference type="ARBA" id="ARBA00034078"/>
    </source>
</evidence>
<comment type="similarity">
    <text evidence="1">Belongs to the adrenodoxin/putidaredoxin family.</text>
</comment>
<feature type="domain" description="2Fe-2S ferredoxin-type" evidence="8">
    <location>
        <begin position="156"/>
        <end position="235"/>
    </location>
</feature>
<keyword evidence="3" id="KW-0479">Metal-binding</keyword>
<dbReference type="Gene3D" id="3.10.20.30">
    <property type="match status" value="1"/>
</dbReference>
<gene>
    <name evidence="9" type="ORF">KP509_23G008100</name>
</gene>
<dbReference type="InterPro" id="IPR001041">
    <property type="entry name" value="2Fe-2S_ferredoxin-type"/>
</dbReference>
<dbReference type="GO" id="GO:0005739">
    <property type="term" value="C:mitochondrion"/>
    <property type="evidence" value="ECO:0007669"/>
    <property type="project" value="TreeGrafter"/>
</dbReference>
<keyword evidence="2" id="KW-0001">2Fe-2S</keyword>
<evidence type="ECO:0000256" key="2">
    <source>
        <dbReference type="ARBA" id="ARBA00022714"/>
    </source>
</evidence>
<accession>A0A8T2RX01</accession>
<dbReference type="GO" id="GO:0046872">
    <property type="term" value="F:metal ion binding"/>
    <property type="evidence" value="ECO:0007669"/>
    <property type="project" value="UniProtKB-KW"/>
</dbReference>
<keyword evidence="4" id="KW-0408">Iron</keyword>
<dbReference type="InterPro" id="IPR036010">
    <property type="entry name" value="2Fe-2S_ferredoxin-like_sf"/>
</dbReference>
<evidence type="ECO:0000256" key="3">
    <source>
        <dbReference type="ARBA" id="ARBA00022723"/>
    </source>
</evidence>
<dbReference type="GO" id="GO:0009055">
    <property type="term" value="F:electron transfer activity"/>
    <property type="evidence" value="ECO:0007669"/>
    <property type="project" value="TreeGrafter"/>
</dbReference>
<name>A0A8T2RX01_CERRI</name>
<protein>
    <recommendedName>
        <fullName evidence="8">2Fe-2S ferredoxin-type domain-containing protein</fullName>
    </recommendedName>
</protein>
<proteinExistence type="inferred from homology"/>
<dbReference type="AlphaFoldDB" id="A0A8T2RX01"/>
<dbReference type="InterPro" id="IPR012675">
    <property type="entry name" value="Beta-grasp_dom_sf"/>
</dbReference>
<evidence type="ECO:0000256" key="4">
    <source>
        <dbReference type="ARBA" id="ARBA00023004"/>
    </source>
</evidence>
<keyword evidence="10" id="KW-1185">Reference proteome</keyword>
<evidence type="ECO:0000313" key="9">
    <source>
        <dbReference type="EMBL" id="KAH7301016.1"/>
    </source>
</evidence>
<feature type="region of interest" description="Disordered" evidence="7">
    <location>
        <begin position="94"/>
        <end position="128"/>
    </location>
</feature>
<comment type="cofactor">
    <cofactor evidence="6">
        <name>[2Fe-2S] cluster</name>
        <dbReference type="ChEBI" id="CHEBI:190135"/>
    </cofactor>
</comment>
<sequence>MPPFGLANEAPTSCLIHIYACNRQVTVNAKVVARFCLLYTEEEGMAANLLLKSTSSKGGIAAPWDAGTGLTKGMLSAKSRVELPVTLKTERQQLQSHRKRFSVQAAIRRTSSRDGSAPHPFQPSPPQPNAVDAPLIEFEFVGPDNRPGETDPIPEPQYCTAVSGQKLLRDVMLENEVELYGPYGKMMNCEGRGMCGTCLVEILEGAELMNKRTPAEPYYLKLRPDSWRLACQATVGDGTNGGKIKVKRRPQKGNPLM</sequence>
<dbReference type="GO" id="GO:0051537">
    <property type="term" value="F:2 iron, 2 sulfur cluster binding"/>
    <property type="evidence" value="ECO:0007669"/>
    <property type="project" value="UniProtKB-KW"/>
</dbReference>
<dbReference type="PANTHER" id="PTHR23426:SF65">
    <property type="entry name" value="FERREDOXIN-2, MITOCHONDRIAL"/>
    <property type="match status" value="1"/>
</dbReference>
<evidence type="ECO:0000313" key="10">
    <source>
        <dbReference type="Proteomes" id="UP000825935"/>
    </source>
</evidence>
<dbReference type="SUPFAM" id="SSF54292">
    <property type="entry name" value="2Fe-2S ferredoxin-like"/>
    <property type="match status" value="1"/>
</dbReference>
<keyword evidence="5" id="KW-0411">Iron-sulfur</keyword>
<evidence type="ECO:0000256" key="1">
    <source>
        <dbReference type="ARBA" id="ARBA00010914"/>
    </source>
</evidence>
<evidence type="ECO:0000256" key="5">
    <source>
        <dbReference type="ARBA" id="ARBA00023014"/>
    </source>
</evidence>
<dbReference type="EMBL" id="CM035428">
    <property type="protein sequence ID" value="KAH7301016.1"/>
    <property type="molecule type" value="Genomic_DNA"/>
</dbReference>
<dbReference type="OrthoDB" id="5987010at2759"/>
<dbReference type="GO" id="GO:0140647">
    <property type="term" value="P:P450-containing electron transport chain"/>
    <property type="evidence" value="ECO:0007669"/>
    <property type="project" value="InterPro"/>
</dbReference>
<reference evidence="9 10" key="1">
    <citation type="submission" date="2021-08" db="EMBL/GenBank/DDBJ databases">
        <title>WGS assembly of Ceratopteris richardii.</title>
        <authorList>
            <person name="Marchant D.B."/>
            <person name="Chen G."/>
            <person name="Jenkins J."/>
            <person name="Shu S."/>
            <person name="Leebens-Mack J."/>
            <person name="Grimwood J."/>
            <person name="Schmutz J."/>
            <person name="Soltis P."/>
            <person name="Soltis D."/>
            <person name="Chen Z.-H."/>
        </authorList>
    </citation>
    <scope>NUCLEOTIDE SEQUENCE [LARGE SCALE GENOMIC DNA]</scope>
    <source>
        <strain evidence="9">Whitten #5841</strain>
        <tissue evidence="9">Leaf</tissue>
    </source>
</reference>
<evidence type="ECO:0000259" key="8">
    <source>
        <dbReference type="Pfam" id="PF00111"/>
    </source>
</evidence>
<comment type="caution">
    <text evidence="9">The sequence shown here is derived from an EMBL/GenBank/DDBJ whole genome shotgun (WGS) entry which is preliminary data.</text>
</comment>
<organism evidence="9 10">
    <name type="scientific">Ceratopteris richardii</name>
    <name type="common">Triangle waterfern</name>
    <dbReference type="NCBI Taxonomy" id="49495"/>
    <lineage>
        <taxon>Eukaryota</taxon>
        <taxon>Viridiplantae</taxon>
        <taxon>Streptophyta</taxon>
        <taxon>Embryophyta</taxon>
        <taxon>Tracheophyta</taxon>
        <taxon>Polypodiopsida</taxon>
        <taxon>Polypodiidae</taxon>
        <taxon>Polypodiales</taxon>
        <taxon>Pteridineae</taxon>
        <taxon>Pteridaceae</taxon>
        <taxon>Parkerioideae</taxon>
        <taxon>Ceratopteris</taxon>
    </lineage>
</organism>
<dbReference type="InterPro" id="IPR001055">
    <property type="entry name" value="Adrenodoxin-like"/>
</dbReference>
<dbReference type="Pfam" id="PF00111">
    <property type="entry name" value="Fer2"/>
    <property type="match status" value="1"/>
</dbReference>
<dbReference type="Proteomes" id="UP000825935">
    <property type="component" value="Chromosome 23"/>
</dbReference>
<evidence type="ECO:0000256" key="7">
    <source>
        <dbReference type="SAM" id="MobiDB-lite"/>
    </source>
</evidence>
<dbReference type="PANTHER" id="PTHR23426">
    <property type="entry name" value="FERREDOXIN/ADRENODOXIN"/>
    <property type="match status" value="1"/>
</dbReference>